<feature type="compositionally biased region" description="Low complexity" evidence="3">
    <location>
        <begin position="356"/>
        <end position="366"/>
    </location>
</feature>
<feature type="region of interest" description="Disordered" evidence="3">
    <location>
        <begin position="339"/>
        <end position="373"/>
    </location>
</feature>
<dbReference type="InterPro" id="IPR002744">
    <property type="entry name" value="MIP18-like"/>
</dbReference>
<name>A0A6B0SPC9_9EURY</name>
<dbReference type="SUPFAM" id="SSF52540">
    <property type="entry name" value="P-loop containing nucleoside triphosphate hydrolases"/>
    <property type="match status" value="1"/>
</dbReference>
<evidence type="ECO:0000259" key="4">
    <source>
        <dbReference type="Pfam" id="PF01883"/>
    </source>
</evidence>
<gene>
    <name evidence="5" type="ORF">GRX66_12440</name>
</gene>
<evidence type="ECO:0000256" key="3">
    <source>
        <dbReference type="SAM" id="MobiDB-lite"/>
    </source>
</evidence>
<dbReference type="InterPro" id="IPR027417">
    <property type="entry name" value="P-loop_NTPase"/>
</dbReference>
<comment type="caution">
    <text evidence="5">The sequence shown here is derived from an EMBL/GenBank/DDBJ whole genome shotgun (WGS) entry which is preliminary data.</text>
</comment>
<proteinExistence type="predicted"/>
<dbReference type="InterPro" id="IPR044304">
    <property type="entry name" value="NUBPL-like"/>
</dbReference>
<dbReference type="PANTHER" id="PTHR42961:SF2">
    <property type="entry name" value="IRON-SULFUR PROTEIN NUBPL"/>
    <property type="match status" value="1"/>
</dbReference>
<dbReference type="Pfam" id="PF01883">
    <property type="entry name" value="FeS_assembly_P"/>
    <property type="match status" value="1"/>
</dbReference>
<evidence type="ECO:0000313" key="5">
    <source>
        <dbReference type="EMBL" id="MXR21373.1"/>
    </source>
</evidence>
<dbReference type="InterPro" id="IPR034904">
    <property type="entry name" value="FSCA_dom_sf"/>
</dbReference>
<dbReference type="GO" id="GO:0016226">
    <property type="term" value="P:iron-sulfur cluster assembly"/>
    <property type="evidence" value="ECO:0007669"/>
    <property type="project" value="InterPro"/>
</dbReference>
<accession>A0A6B0SPC9</accession>
<feature type="domain" description="MIP18 family-like" evidence="4">
    <location>
        <begin position="5"/>
        <end position="73"/>
    </location>
</feature>
<dbReference type="Gene3D" id="3.40.50.300">
    <property type="entry name" value="P-loop containing nucleotide triphosphate hydrolases"/>
    <property type="match status" value="1"/>
</dbReference>
<reference evidence="5 6" key="1">
    <citation type="submission" date="2019-12" db="EMBL/GenBank/DDBJ databases">
        <title>Isolation and characterization of three novel carbon monoxide-oxidizing members of Halobacteria from salione crusts and soils.</title>
        <authorList>
            <person name="Myers M.R."/>
            <person name="King G.M."/>
        </authorList>
    </citation>
    <scope>NUCLEOTIDE SEQUENCE [LARGE SCALE GENOMIC DNA]</scope>
    <source>
        <strain evidence="5 6">PCN9</strain>
    </source>
</reference>
<dbReference type="RefSeq" id="WP_159526853.1">
    <property type="nucleotide sequence ID" value="NZ_WUUU01000106.1"/>
</dbReference>
<keyword evidence="2" id="KW-0067">ATP-binding</keyword>
<dbReference type="InterPro" id="IPR033756">
    <property type="entry name" value="YlxH/NBP35"/>
</dbReference>
<keyword evidence="6" id="KW-1185">Reference proteome</keyword>
<evidence type="ECO:0000256" key="2">
    <source>
        <dbReference type="ARBA" id="ARBA00022840"/>
    </source>
</evidence>
<dbReference type="Gene3D" id="3.30.300.130">
    <property type="entry name" value="Fe-S cluster assembly (FSCA)"/>
    <property type="match status" value="1"/>
</dbReference>
<dbReference type="EMBL" id="WUUU01000106">
    <property type="protein sequence ID" value="MXR21373.1"/>
    <property type="molecule type" value="Genomic_DNA"/>
</dbReference>
<dbReference type="AlphaFoldDB" id="A0A6B0SPC9"/>
<dbReference type="GO" id="GO:0005524">
    <property type="term" value="F:ATP binding"/>
    <property type="evidence" value="ECO:0007669"/>
    <property type="project" value="UniProtKB-KW"/>
</dbReference>
<dbReference type="SUPFAM" id="SSF117916">
    <property type="entry name" value="Fe-S cluster assembly (FSCA) domain-like"/>
    <property type="match status" value="1"/>
</dbReference>
<dbReference type="OrthoDB" id="383989at2157"/>
<dbReference type="PANTHER" id="PTHR42961">
    <property type="entry name" value="IRON-SULFUR PROTEIN NUBPL"/>
    <property type="match status" value="1"/>
</dbReference>
<dbReference type="Proteomes" id="UP000471521">
    <property type="component" value="Unassembled WGS sequence"/>
</dbReference>
<dbReference type="GO" id="GO:0051539">
    <property type="term" value="F:4 iron, 4 sulfur cluster binding"/>
    <property type="evidence" value="ECO:0007669"/>
    <property type="project" value="TreeGrafter"/>
</dbReference>
<keyword evidence="1" id="KW-0547">Nucleotide-binding</keyword>
<evidence type="ECO:0000313" key="6">
    <source>
        <dbReference type="Proteomes" id="UP000471521"/>
    </source>
</evidence>
<protein>
    <submittedName>
        <fullName evidence="5">P-loop NTPase</fullName>
    </submittedName>
</protein>
<dbReference type="Pfam" id="PF10609">
    <property type="entry name" value="ParA"/>
    <property type="match status" value="1"/>
</dbReference>
<sequence length="384" mass="39940">MQLTEATVRGRLAGVEDPFLGGSILDLGLVADVDVDPTTIHVTVALNAPYAPDERRIGDRIRDALSTLDRTVRVYADPPTGAVRPPLPHVKNVVAVTSGPQRAGQTAVAVNLAAELANRGARVGVLDADVDGPGVRSALDVTDAVNVDDDGALVPVERDGLKVASVTDVLGEDPPHVERTELGERLLAGLVHDVEWQPLDYLFVAAPPVSDATDARFLAAAPVTGAVVVTSAETSPAGDGLQCVDALAEHGVPVLGIAENTPALECPGCRPGWGRRAPDRVDPTGVLCLGPVSVDRSDGVVVENGDEVAASVSALADAVTNEVGVLHRLTACAVAPENTATASGCSPSYEWSDRFSQSGDDQTSGQSERDSTREYIKRCKLVHS</sequence>
<evidence type="ECO:0000256" key="1">
    <source>
        <dbReference type="ARBA" id="ARBA00022741"/>
    </source>
</evidence>
<organism evidence="5 6">
    <name type="scientific">Halobacterium bonnevillei</name>
    <dbReference type="NCBI Taxonomy" id="2692200"/>
    <lineage>
        <taxon>Archaea</taxon>
        <taxon>Methanobacteriati</taxon>
        <taxon>Methanobacteriota</taxon>
        <taxon>Stenosarchaea group</taxon>
        <taxon>Halobacteria</taxon>
        <taxon>Halobacteriales</taxon>
        <taxon>Halobacteriaceae</taxon>
        <taxon>Halobacterium</taxon>
    </lineage>
</organism>